<feature type="transmembrane region" description="Helical" evidence="9">
    <location>
        <begin position="341"/>
        <end position="363"/>
    </location>
</feature>
<feature type="transmembrane region" description="Helical" evidence="9">
    <location>
        <begin position="895"/>
        <end position="916"/>
    </location>
</feature>
<dbReference type="Gene3D" id="3.40.50.300">
    <property type="entry name" value="P-loop containing nucleotide triphosphate hydrolases"/>
    <property type="match status" value="2"/>
</dbReference>
<dbReference type="PANTHER" id="PTHR19229:SF250">
    <property type="entry name" value="ABC TRANSPORTER DOMAIN-CONTAINING PROTEIN-RELATED"/>
    <property type="match status" value="1"/>
</dbReference>
<feature type="transmembrane region" description="Helical" evidence="9">
    <location>
        <begin position="438"/>
        <end position="462"/>
    </location>
</feature>
<dbReference type="GO" id="GO:0140359">
    <property type="term" value="F:ABC-type transporter activity"/>
    <property type="evidence" value="ECO:0007669"/>
    <property type="project" value="InterPro"/>
</dbReference>
<evidence type="ECO:0000256" key="4">
    <source>
        <dbReference type="ARBA" id="ARBA00022737"/>
    </source>
</evidence>
<dbReference type="InterPro" id="IPR013525">
    <property type="entry name" value="ABC2_TM"/>
</dbReference>
<proteinExistence type="predicted"/>
<dbReference type="GO" id="GO:0005319">
    <property type="term" value="F:lipid transporter activity"/>
    <property type="evidence" value="ECO:0007669"/>
    <property type="project" value="TreeGrafter"/>
</dbReference>
<reference evidence="11" key="1">
    <citation type="submission" date="2021-02" db="EMBL/GenBank/DDBJ databases">
        <authorList>
            <person name="Nowell W R."/>
        </authorList>
    </citation>
    <scope>NUCLEOTIDE SEQUENCE</scope>
    <source>
        <strain evidence="11">Ploen Becks lab</strain>
    </source>
</reference>
<organism evidence="11 12">
    <name type="scientific">Brachionus calyciflorus</name>
    <dbReference type="NCBI Taxonomy" id="104777"/>
    <lineage>
        <taxon>Eukaryota</taxon>
        <taxon>Metazoa</taxon>
        <taxon>Spiralia</taxon>
        <taxon>Gnathifera</taxon>
        <taxon>Rotifera</taxon>
        <taxon>Eurotatoria</taxon>
        <taxon>Monogononta</taxon>
        <taxon>Pseudotrocha</taxon>
        <taxon>Ploima</taxon>
        <taxon>Brachionidae</taxon>
        <taxon>Brachionus</taxon>
    </lineage>
</organism>
<accession>A0A813M121</accession>
<keyword evidence="6" id="KW-0067">ATP-binding</keyword>
<dbReference type="PROSITE" id="PS00211">
    <property type="entry name" value="ABC_TRANSPORTER_1"/>
    <property type="match status" value="1"/>
</dbReference>
<evidence type="ECO:0000313" key="11">
    <source>
        <dbReference type="EMBL" id="CAF0703608.1"/>
    </source>
</evidence>
<protein>
    <recommendedName>
        <fullName evidence="10">ABC transporter domain-containing protein</fullName>
    </recommendedName>
</protein>
<comment type="subcellular location">
    <subcellularLocation>
        <location evidence="1">Membrane</location>
        <topology evidence="1">Multi-pass membrane protein</topology>
    </subcellularLocation>
</comment>
<feature type="transmembrane region" description="Helical" evidence="9">
    <location>
        <begin position="292"/>
        <end position="320"/>
    </location>
</feature>
<feature type="transmembrane region" description="Helical" evidence="9">
    <location>
        <begin position="31"/>
        <end position="53"/>
    </location>
</feature>
<evidence type="ECO:0000256" key="7">
    <source>
        <dbReference type="ARBA" id="ARBA00022989"/>
    </source>
</evidence>
<feature type="transmembrane region" description="Helical" evidence="9">
    <location>
        <begin position="1177"/>
        <end position="1199"/>
    </location>
</feature>
<dbReference type="GO" id="GO:0016887">
    <property type="term" value="F:ATP hydrolysis activity"/>
    <property type="evidence" value="ECO:0007669"/>
    <property type="project" value="InterPro"/>
</dbReference>
<dbReference type="GO" id="GO:0016020">
    <property type="term" value="C:membrane"/>
    <property type="evidence" value="ECO:0007669"/>
    <property type="project" value="UniProtKB-SubCell"/>
</dbReference>
<feature type="transmembrane region" description="Helical" evidence="9">
    <location>
        <begin position="1246"/>
        <end position="1263"/>
    </location>
</feature>
<evidence type="ECO:0000256" key="3">
    <source>
        <dbReference type="ARBA" id="ARBA00022692"/>
    </source>
</evidence>
<sequence length="1728" mass="195803">MMKERKVVGFFRQILILIWKNWLLFKRNISGTIVEILVSVLFVFILLFLRFFVDSTKVNEQNITNNPIRNVLTAINVTTNRSLIMYYPNNNFVRDIVTSAYYLIKSRRPTFNANITGSSISEAAGLGSDTISNLFALISFPDSYTNPSAIPKNIKYKIYTQERTTFQYNVANNFYSKIDYMFSNSPESYCFSTKYTLLYNTIFNPIKNAIDLTLISVVTGLNLTEFEQVKISQLNCPGYDNDIFKSRFSFFPLVIIQISFLFTLIVTLGNIITEKQSKMKEYLKLVGIKSSAMWITWLIRLIIPYLILSVLFTIICSAKLNPRLKNDDSLTKKAVFYHTNFFVGFSVFFVYSIQVAMFTLLIGQIFSKTFIAKTFTIIFWLITLINFYDNLPSSSIKYLFCLFPNTALIFAFQVIFQFERSGKSLSYSNLYTNIFDDSLNLGAVLAAMIGWTLVYIPITWYIERILPGEFGAPLPFYFPFMPSYWRSPKKTDLINFEPDIVKQDKYGFEKDPIGLTQSISIQKMTKKFRFGLSKNKTVVDNISLNFYENQITGLLGHNGAGKTTTTFMLCGIYAPTSGDAKILGKSIRTNMNEIRSSLGFCPQYDILFDDLTVSEHIDLLASIKGYNKKEIKEEIFKISSLVGLQNDLEKKSKQLSGGMKRRLSVALALTGGSKVIILDEPTSGLDPFNRRSLWELIQKSKEGRCILLTTHFMEEADVLSDRIAIMNHGQVKCCGSPLFLKNVFGSGFRLAISKNSDFIETRFIKFLKKNIEKYTIETNIAAEMSLSIPYGLSTRLPALLKDLEDNKAYYGVDGYGVSSPTIEEIFIRIGSIDKNSDDLKKTEVVNDDENNLIAHKEDLSNAFSANFEKNSGIILWLQQIQSLWLKRFKIFYRRYILAAIILLLPFLLEAILTALIPSQTNLINSIRGVVSNYGSYDLTITNYSDQIIPYYIKGVDSSALKNNLTNFFSQSRRPGIILNQLDQDEVNEYVLSQRKNNIKNLLNNYYMGFSLNMINTSQISMTGYFSSMAFHSSANIINELDNFLLTFLTNDLSRSIKTENVPLASNNTLSGTNNFLEVLACLDSLPVSLLNFMNSIIVAFMIGVMVIHIGRERTNGSKQLQLLSGIRSSTYWLSNYLFDMVIHLINITLIVIALKVVDVIKNDPTSESNAIAGNETLGYFFLLLLLSCFSWCTLSYIWSFLFKSEIIGFVVLVIMLGFAAFLDIIWNFVELLVLNGAKTSNAGADFFSALRIIMALVFPNVTIKRGLYNLKIRSNKYCIDAVNGVLATNLTYSETHSSFSEPGIGMEFLFCAIQFIVMNLVLFVMESKIYTKLKCSGLSNAVVNSSQPRKLESEVEKELKRIKNAKIDDLIAEEPLVVNELCKKFKKNRTEFTAVDGLSFGVGKKECFGLLGLNGAGKTTTFKMLTGELTPTSGKAYINGNEIVKSRSKVRRDMSFCPQFDYLPEFLTVEDAFLLFAGLRGLQTKTIKKVLNDLISIFKLNEFRDKYIQNLSGGNKRKVSSGLSFIGRPSVIFLDEPTTGMDPAARRYLWTVIKKAIELGITIILTTHSMEECEALSTRLGIMVNGQFKCLGSVQQLKNKYGKGYTLILKCRNTVDFGSQVLKVEQFVANNIKFSKLKDRQQDTLFYQIEIEENIVYGQDEVQTIADLFSLLETNKENLKLETYSLSQTTLEQVFLSFAREQKSEDEVNKKNIQVSHVSLKSGTNIEP</sequence>
<evidence type="ECO:0000259" key="10">
    <source>
        <dbReference type="PROSITE" id="PS50893"/>
    </source>
</evidence>
<dbReference type="InterPro" id="IPR003593">
    <property type="entry name" value="AAA+_ATPase"/>
</dbReference>
<dbReference type="InterPro" id="IPR027417">
    <property type="entry name" value="P-loop_NTPase"/>
</dbReference>
<dbReference type="InterPro" id="IPR003439">
    <property type="entry name" value="ABC_transporter-like_ATP-bd"/>
</dbReference>
<keyword evidence="5" id="KW-0547">Nucleotide-binding</keyword>
<keyword evidence="4" id="KW-0677">Repeat</keyword>
<evidence type="ECO:0000256" key="9">
    <source>
        <dbReference type="SAM" id="Phobius"/>
    </source>
</evidence>
<dbReference type="Pfam" id="PF23321">
    <property type="entry name" value="R1_ABCA1"/>
    <property type="match status" value="1"/>
</dbReference>
<dbReference type="FunFam" id="3.40.50.300:FF:000298">
    <property type="entry name" value="ATP-binding cassette sub-family A member 12"/>
    <property type="match status" value="1"/>
</dbReference>
<evidence type="ECO:0000256" key="5">
    <source>
        <dbReference type="ARBA" id="ARBA00022741"/>
    </source>
</evidence>
<evidence type="ECO:0000256" key="2">
    <source>
        <dbReference type="ARBA" id="ARBA00022448"/>
    </source>
</evidence>
<dbReference type="Pfam" id="PF12698">
    <property type="entry name" value="ABC2_membrane_3"/>
    <property type="match status" value="2"/>
</dbReference>
<dbReference type="Proteomes" id="UP000663879">
    <property type="component" value="Unassembled WGS sequence"/>
</dbReference>
<comment type="caution">
    <text evidence="11">The sequence shown here is derived from an EMBL/GenBank/DDBJ whole genome shotgun (WGS) entry which is preliminary data.</text>
</comment>
<feature type="domain" description="ABC transporter" evidence="10">
    <location>
        <begin position="1376"/>
        <end position="1610"/>
    </location>
</feature>
<dbReference type="GO" id="GO:0005524">
    <property type="term" value="F:ATP binding"/>
    <property type="evidence" value="ECO:0007669"/>
    <property type="project" value="UniProtKB-KW"/>
</dbReference>
<dbReference type="SMART" id="SM00382">
    <property type="entry name" value="AAA"/>
    <property type="match status" value="2"/>
</dbReference>
<dbReference type="PROSITE" id="PS50893">
    <property type="entry name" value="ABC_TRANSPORTER_2"/>
    <property type="match status" value="2"/>
</dbReference>
<dbReference type="PANTHER" id="PTHR19229">
    <property type="entry name" value="ATP-BINDING CASSETTE TRANSPORTER SUBFAMILY A ABCA"/>
    <property type="match status" value="1"/>
</dbReference>
<dbReference type="InterPro" id="IPR056264">
    <property type="entry name" value="R2_ABCA1-4-like"/>
</dbReference>
<evidence type="ECO:0000313" key="12">
    <source>
        <dbReference type="Proteomes" id="UP000663879"/>
    </source>
</evidence>
<dbReference type="SUPFAM" id="SSF52540">
    <property type="entry name" value="P-loop containing nucleoside triphosphate hydrolases"/>
    <property type="match status" value="2"/>
</dbReference>
<feature type="transmembrane region" description="Helical" evidence="9">
    <location>
        <begin position="1089"/>
        <end position="1110"/>
    </location>
</feature>
<dbReference type="Pfam" id="PF00005">
    <property type="entry name" value="ABC_tran"/>
    <property type="match status" value="2"/>
</dbReference>
<keyword evidence="2" id="KW-0813">Transport</keyword>
<dbReference type="CDD" id="cd03263">
    <property type="entry name" value="ABC_subfamily_A"/>
    <property type="match status" value="2"/>
</dbReference>
<dbReference type="EMBL" id="CAJNOC010000003">
    <property type="protein sequence ID" value="CAF0703608.1"/>
    <property type="molecule type" value="Genomic_DNA"/>
</dbReference>
<keyword evidence="3 9" id="KW-0812">Transmembrane</keyword>
<evidence type="ECO:0000256" key="6">
    <source>
        <dbReference type="ARBA" id="ARBA00022840"/>
    </source>
</evidence>
<dbReference type="InterPro" id="IPR017871">
    <property type="entry name" value="ABC_transporter-like_CS"/>
</dbReference>
<keyword evidence="12" id="KW-1185">Reference proteome</keyword>
<dbReference type="FunFam" id="3.40.50.300:FF:002470">
    <property type="entry name" value="ABC transporter, putative"/>
    <property type="match status" value="1"/>
</dbReference>
<keyword evidence="8 9" id="KW-0472">Membrane</keyword>
<gene>
    <name evidence="11" type="ORF">OXX778_LOCUS77</name>
</gene>
<feature type="transmembrane region" description="Helical" evidence="9">
    <location>
        <begin position="399"/>
        <end position="418"/>
    </location>
</feature>
<dbReference type="OrthoDB" id="10255969at2759"/>
<feature type="transmembrane region" description="Helical" evidence="9">
    <location>
        <begin position="369"/>
        <end position="387"/>
    </location>
</feature>
<dbReference type="InterPro" id="IPR026082">
    <property type="entry name" value="ABCA"/>
</dbReference>
<feature type="transmembrane region" description="Helical" evidence="9">
    <location>
        <begin position="1206"/>
        <end position="1226"/>
    </location>
</feature>
<keyword evidence="7 9" id="KW-1133">Transmembrane helix</keyword>
<feature type="transmembrane region" description="Helical" evidence="9">
    <location>
        <begin position="1308"/>
        <end position="1325"/>
    </location>
</feature>
<feature type="domain" description="ABC transporter" evidence="10">
    <location>
        <begin position="519"/>
        <end position="753"/>
    </location>
</feature>
<name>A0A813M121_9BILA</name>
<evidence type="ECO:0000256" key="8">
    <source>
        <dbReference type="ARBA" id="ARBA00023136"/>
    </source>
</evidence>
<feature type="transmembrane region" description="Helical" evidence="9">
    <location>
        <begin position="1131"/>
        <end position="1157"/>
    </location>
</feature>
<feature type="transmembrane region" description="Helical" evidence="9">
    <location>
        <begin position="250"/>
        <end position="272"/>
    </location>
</feature>
<evidence type="ECO:0000256" key="1">
    <source>
        <dbReference type="ARBA" id="ARBA00004141"/>
    </source>
</evidence>